<sequence>MWVTPGLLGRAIKTTSDTRKRLGGSRKFTLRLCVAQSNPDYLVVEGQSSLPGQRSIGVTKSTRQEVALLTPTSEGVSCFVDAKEFDFTAGALFEDPSVLAELLSDAKASACEEVKFTFGAATFALSGKAGDNCSRLRIALRPAAGTAITLEAQHRVQATFKARHLRRLSGLCAESSQVLLQLGKNTPLSATFHLNGSGVCQMFIAPLEDNDDDGGDGGDTASAMGRAPKRCQDAETTSGPPSGRKRAAATAEHDEGTGIADTIEYDGQRDSSEDCVDDGQDGMW</sequence>
<comment type="caution">
    <text evidence="2">The sequence shown here is derived from an EMBL/GenBank/DDBJ whole genome shotgun (WGS) entry which is preliminary data.</text>
</comment>
<feature type="region of interest" description="Disordered" evidence="1">
    <location>
        <begin position="210"/>
        <end position="284"/>
    </location>
</feature>
<name>A0A150H2E4_GONPE</name>
<dbReference type="EMBL" id="LSYV01000002">
    <property type="protein sequence ID" value="KXZ56336.1"/>
    <property type="molecule type" value="Genomic_DNA"/>
</dbReference>
<reference evidence="3" key="1">
    <citation type="journal article" date="2016" name="Nat. Commun.">
        <title>The Gonium pectorale genome demonstrates co-option of cell cycle regulation during the evolution of multicellularity.</title>
        <authorList>
            <person name="Hanschen E.R."/>
            <person name="Marriage T.N."/>
            <person name="Ferris P.J."/>
            <person name="Hamaji T."/>
            <person name="Toyoda A."/>
            <person name="Fujiyama A."/>
            <person name="Neme R."/>
            <person name="Noguchi H."/>
            <person name="Minakuchi Y."/>
            <person name="Suzuki M."/>
            <person name="Kawai-Toyooka H."/>
            <person name="Smith D.R."/>
            <person name="Sparks H."/>
            <person name="Anderson J."/>
            <person name="Bakaric R."/>
            <person name="Luria V."/>
            <person name="Karger A."/>
            <person name="Kirschner M.W."/>
            <person name="Durand P.M."/>
            <person name="Michod R.E."/>
            <person name="Nozaki H."/>
            <person name="Olson B.J."/>
        </authorList>
    </citation>
    <scope>NUCLEOTIDE SEQUENCE [LARGE SCALE GENOMIC DNA]</scope>
    <source>
        <strain evidence="3">NIES-2863</strain>
    </source>
</reference>
<evidence type="ECO:0000313" key="3">
    <source>
        <dbReference type="Proteomes" id="UP000075714"/>
    </source>
</evidence>
<gene>
    <name evidence="2" type="ORF">GPECTOR_1g297</name>
</gene>
<dbReference type="InterPro" id="IPR046938">
    <property type="entry name" value="DNA_clamp_sf"/>
</dbReference>
<dbReference type="Proteomes" id="UP000075714">
    <property type="component" value="Unassembled WGS sequence"/>
</dbReference>
<dbReference type="SUPFAM" id="SSF55979">
    <property type="entry name" value="DNA clamp"/>
    <property type="match status" value="1"/>
</dbReference>
<evidence type="ECO:0000256" key="1">
    <source>
        <dbReference type="SAM" id="MobiDB-lite"/>
    </source>
</evidence>
<dbReference type="Gene3D" id="3.70.10.10">
    <property type="match status" value="1"/>
</dbReference>
<accession>A0A150H2E4</accession>
<feature type="compositionally biased region" description="Acidic residues" evidence="1">
    <location>
        <begin position="273"/>
        <end position="284"/>
    </location>
</feature>
<proteinExistence type="predicted"/>
<evidence type="ECO:0000313" key="2">
    <source>
        <dbReference type="EMBL" id="KXZ56336.1"/>
    </source>
</evidence>
<protein>
    <submittedName>
        <fullName evidence="2">Uncharacterized protein</fullName>
    </submittedName>
</protein>
<organism evidence="2 3">
    <name type="scientific">Gonium pectorale</name>
    <name type="common">Green alga</name>
    <dbReference type="NCBI Taxonomy" id="33097"/>
    <lineage>
        <taxon>Eukaryota</taxon>
        <taxon>Viridiplantae</taxon>
        <taxon>Chlorophyta</taxon>
        <taxon>core chlorophytes</taxon>
        <taxon>Chlorophyceae</taxon>
        <taxon>CS clade</taxon>
        <taxon>Chlamydomonadales</taxon>
        <taxon>Volvocaceae</taxon>
        <taxon>Gonium</taxon>
    </lineage>
</organism>
<dbReference type="AlphaFoldDB" id="A0A150H2E4"/>
<dbReference type="OrthoDB" id="541272at2759"/>
<keyword evidence="3" id="KW-1185">Reference proteome</keyword>